<dbReference type="Proteomes" id="UP000600946">
    <property type="component" value="Unassembled WGS sequence"/>
</dbReference>
<proteinExistence type="predicted"/>
<evidence type="ECO:0000313" key="3">
    <source>
        <dbReference type="Proteomes" id="UP000600946"/>
    </source>
</evidence>
<protein>
    <submittedName>
        <fullName evidence="2">Uncharacterized protein</fullName>
    </submittedName>
</protein>
<feature type="signal peptide" evidence="1">
    <location>
        <begin position="1"/>
        <end position="42"/>
    </location>
</feature>
<feature type="chain" id="PRO_5045986723" evidence="1">
    <location>
        <begin position="43"/>
        <end position="197"/>
    </location>
</feature>
<gene>
    <name evidence="2" type="ORF">GCM10010326_68710</name>
</gene>
<dbReference type="RefSeq" id="WP_190029143.1">
    <property type="nucleotide sequence ID" value="NZ_BMUU01000017.1"/>
</dbReference>
<organism evidence="2 3">
    <name type="scientific">Streptomyces xanthochromogenes</name>
    <dbReference type="NCBI Taxonomy" id="67384"/>
    <lineage>
        <taxon>Bacteria</taxon>
        <taxon>Bacillati</taxon>
        <taxon>Actinomycetota</taxon>
        <taxon>Actinomycetes</taxon>
        <taxon>Kitasatosporales</taxon>
        <taxon>Streptomycetaceae</taxon>
        <taxon>Streptomyces</taxon>
    </lineage>
</organism>
<comment type="caution">
    <text evidence="2">The sequence shown here is derived from an EMBL/GenBank/DDBJ whole genome shotgun (WGS) entry which is preliminary data.</text>
</comment>
<reference evidence="3" key="1">
    <citation type="journal article" date="2019" name="Int. J. Syst. Evol. Microbiol.">
        <title>The Global Catalogue of Microorganisms (GCM) 10K type strain sequencing project: providing services to taxonomists for standard genome sequencing and annotation.</title>
        <authorList>
            <consortium name="The Broad Institute Genomics Platform"/>
            <consortium name="The Broad Institute Genome Sequencing Center for Infectious Disease"/>
            <person name="Wu L."/>
            <person name="Ma J."/>
        </authorList>
    </citation>
    <scope>NUCLEOTIDE SEQUENCE [LARGE SCALE GENOMIC DNA]</scope>
    <source>
        <strain evidence="3">JCM 4594</strain>
    </source>
</reference>
<sequence>MFRATAARPVRLRLRWSRLTAILASSLLLAGSLLTSSPTAVAAPTGVLDLTCVPPSSGVSTYSPPLTNTPQMVAATISFQLGPCTSREAPQVTSGTATLNSAPRTRSCADLLGSASRTLVINWNTGETSTLALNVSTSVVGAVLESVLTGTVSSGRFQGDTVAMDQTGPATSVLTCTAGLGTVASIYSVVTLEITSL</sequence>
<evidence type="ECO:0000313" key="2">
    <source>
        <dbReference type="EMBL" id="GGY64257.1"/>
    </source>
</evidence>
<evidence type="ECO:0000256" key="1">
    <source>
        <dbReference type="SAM" id="SignalP"/>
    </source>
</evidence>
<dbReference type="EMBL" id="BMUU01000017">
    <property type="protein sequence ID" value="GGY64257.1"/>
    <property type="molecule type" value="Genomic_DNA"/>
</dbReference>
<keyword evidence="3" id="KW-1185">Reference proteome</keyword>
<accession>A0ABQ3AUC7</accession>
<keyword evidence="1" id="KW-0732">Signal</keyword>
<dbReference type="GeneID" id="96294740"/>
<name>A0ABQ3AUC7_9ACTN</name>